<dbReference type="PANTHER" id="PTHR43591:SF10">
    <property type="entry name" value="ABC TRANSMEMBRANE TYPE-1 DOMAIN-CONTAINING PROTEIN-RELATED"/>
    <property type="match status" value="1"/>
</dbReference>
<feature type="compositionally biased region" description="Polar residues" evidence="1">
    <location>
        <begin position="11"/>
        <end position="21"/>
    </location>
</feature>
<dbReference type="KEGG" id="trg:TRUGW13939_05942"/>
<dbReference type="EMBL" id="CP055900">
    <property type="protein sequence ID" value="QKX58815.1"/>
    <property type="molecule type" value="Genomic_DNA"/>
</dbReference>
<dbReference type="SUPFAM" id="SSF53335">
    <property type="entry name" value="S-adenosyl-L-methionine-dependent methyltransferases"/>
    <property type="match status" value="1"/>
</dbReference>
<gene>
    <name evidence="2" type="ORF">TRUGW13939_05942</name>
</gene>
<dbReference type="GO" id="GO:0008168">
    <property type="term" value="F:methyltransferase activity"/>
    <property type="evidence" value="ECO:0007669"/>
    <property type="project" value="TreeGrafter"/>
</dbReference>
<name>A0A7H8QZC8_TALRU</name>
<dbReference type="OrthoDB" id="2013972at2759"/>
<sequence length="302" mass="34829">MAMTPDDSSGDCDTQSLTASVTDYPRENGRTYHRYHEGLYPYPNDEQELDRLDMQHHIWKQVNQNRLYHAPLRDPKRILDIGTGSGIWPIEMAALFPEANITGTDLSPVQPTEVPPNVHFLVEDATEDEWLWESDYFDYVRLGNMTGSLPSVAELMKKVMRVLKPGGWFEWHEIDPTPRCDDGTMPPPNEEGFSATHARVHYCSSSGPQDESGRVQNIQDNTTKVPMNRWPRDPQLKTWGEWYEANWLDGLSAYTYKPLLALGWSKPEIEVFMVSVRKCISNRRFHTYHNFHVVFGQKPYPG</sequence>
<evidence type="ECO:0000256" key="1">
    <source>
        <dbReference type="SAM" id="MobiDB-lite"/>
    </source>
</evidence>
<evidence type="ECO:0000313" key="3">
    <source>
        <dbReference type="Proteomes" id="UP000509510"/>
    </source>
</evidence>
<dbReference type="AlphaFoldDB" id="A0A7H8QZC8"/>
<dbReference type="PANTHER" id="PTHR43591">
    <property type="entry name" value="METHYLTRANSFERASE"/>
    <property type="match status" value="1"/>
</dbReference>
<keyword evidence="3" id="KW-1185">Reference proteome</keyword>
<dbReference type="Gene3D" id="3.40.50.150">
    <property type="entry name" value="Vaccinia Virus protein VP39"/>
    <property type="match status" value="1"/>
</dbReference>
<protein>
    <recommendedName>
        <fullName evidence="4">Methyltransferase domain-containing protein</fullName>
    </recommendedName>
</protein>
<dbReference type="CDD" id="cd02440">
    <property type="entry name" value="AdoMet_MTases"/>
    <property type="match status" value="1"/>
</dbReference>
<dbReference type="InterPro" id="IPR029063">
    <property type="entry name" value="SAM-dependent_MTases_sf"/>
</dbReference>
<organism evidence="2 3">
    <name type="scientific">Talaromyces rugulosus</name>
    <name type="common">Penicillium rugulosum</name>
    <dbReference type="NCBI Taxonomy" id="121627"/>
    <lineage>
        <taxon>Eukaryota</taxon>
        <taxon>Fungi</taxon>
        <taxon>Dikarya</taxon>
        <taxon>Ascomycota</taxon>
        <taxon>Pezizomycotina</taxon>
        <taxon>Eurotiomycetes</taxon>
        <taxon>Eurotiomycetidae</taxon>
        <taxon>Eurotiales</taxon>
        <taxon>Trichocomaceae</taxon>
        <taxon>Talaromyces</taxon>
        <taxon>Talaromyces sect. Islandici</taxon>
    </lineage>
</organism>
<dbReference type="Proteomes" id="UP000509510">
    <property type="component" value="Chromosome III"/>
</dbReference>
<dbReference type="RefSeq" id="XP_035344993.1">
    <property type="nucleotide sequence ID" value="XM_035489100.1"/>
</dbReference>
<proteinExistence type="predicted"/>
<dbReference type="Pfam" id="PF13489">
    <property type="entry name" value="Methyltransf_23"/>
    <property type="match status" value="1"/>
</dbReference>
<evidence type="ECO:0008006" key="4">
    <source>
        <dbReference type="Google" id="ProtNLM"/>
    </source>
</evidence>
<accession>A0A7H8QZC8</accession>
<reference evidence="3" key="1">
    <citation type="submission" date="2020-06" db="EMBL/GenBank/DDBJ databases">
        <title>A chromosome-scale genome assembly of Talaromyces rugulosus W13939.</title>
        <authorList>
            <person name="Wang B."/>
            <person name="Guo L."/>
            <person name="Ye K."/>
            <person name="Wang L."/>
        </authorList>
    </citation>
    <scope>NUCLEOTIDE SEQUENCE [LARGE SCALE GENOMIC DNA]</scope>
    <source>
        <strain evidence="3">W13939</strain>
    </source>
</reference>
<feature type="region of interest" description="Disordered" evidence="1">
    <location>
        <begin position="1"/>
        <end position="25"/>
    </location>
</feature>
<evidence type="ECO:0000313" key="2">
    <source>
        <dbReference type="EMBL" id="QKX58815.1"/>
    </source>
</evidence>
<dbReference type="GeneID" id="55993439"/>